<keyword evidence="8" id="KW-0131">Cell cycle</keyword>
<dbReference type="AlphaFoldDB" id="A0A8K0K9I5"/>
<evidence type="ECO:0000256" key="8">
    <source>
        <dbReference type="ARBA" id="ARBA00023306"/>
    </source>
</evidence>
<dbReference type="OrthoDB" id="547031at2759"/>
<reference evidence="11" key="1">
    <citation type="submission" date="2013-04" db="EMBL/GenBank/DDBJ databases">
        <authorList>
            <person name="Qu J."/>
            <person name="Murali S.C."/>
            <person name="Bandaranaike D."/>
            <person name="Bellair M."/>
            <person name="Blankenburg K."/>
            <person name="Chao H."/>
            <person name="Dinh H."/>
            <person name="Doddapaneni H."/>
            <person name="Downs B."/>
            <person name="Dugan-Rocha S."/>
            <person name="Elkadiri S."/>
            <person name="Gnanaolivu R.D."/>
            <person name="Hernandez B."/>
            <person name="Javaid M."/>
            <person name="Jayaseelan J.C."/>
            <person name="Lee S."/>
            <person name="Li M."/>
            <person name="Ming W."/>
            <person name="Munidasa M."/>
            <person name="Muniz J."/>
            <person name="Nguyen L."/>
            <person name="Ongeri F."/>
            <person name="Osuji N."/>
            <person name="Pu L.-L."/>
            <person name="Puazo M."/>
            <person name="Qu C."/>
            <person name="Quiroz J."/>
            <person name="Raj R."/>
            <person name="Weissenberger G."/>
            <person name="Xin Y."/>
            <person name="Zou X."/>
            <person name="Han Y."/>
            <person name="Richards S."/>
            <person name="Worley K."/>
            <person name="Muzny D."/>
            <person name="Gibbs R."/>
        </authorList>
    </citation>
    <scope>NUCLEOTIDE SEQUENCE</scope>
    <source>
        <strain evidence="11">Sampled in the wild</strain>
    </source>
</reference>
<feature type="domain" description="SDE2-like" evidence="10">
    <location>
        <begin position="68"/>
        <end position="165"/>
    </location>
</feature>
<evidence type="ECO:0000256" key="1">
    <source>
        <dbReference type="ARBA" id="ARBA00004123"/>
    </source>
</evidence>
<dbReference type="GO" id="GO:0005634">
    <property type="term" value="C:nucleus"/>
    <property type="evidence" value="ECO:0007669"/>
    <property type="project" value="UniProtKB-SubCell"/>
</dbReference>
<evidence type="ECO:0000256" key="9">
    <source>
        <dbReference type="SAM" id="MobiDB-lite"/>
    </source>
</evidence>
<evidence type="ECO:0000256" key="4">
    <source>
        <dbReference type="ARBA" id="ARBA00022490"/>
    </source>
</evidence>
<evidence type="ECO:0000256" key="7">
    <source>
        <dbReference type="ARBA" id="ARBA00023242"/>
    </source>
</evidence>
<dbReference type="GO" id="GO:0006397">
    <property type="term" value="P:mRNA processing"/>
    <property type="evidence" value="ECO:0007669"/>
    <property type="project" value="UniProtKB-KW"/>
</dbReference>
<dbReference type="InterPro" id="IPR053822">
    <property type="entry name" value="SDE2-like_dom"/>
</dbReference>
<comment type="similarity">
    <text evidence="3">Belongs to the SDE2 family.</text>
</comment>
<gene>
    <name evidence="11" type="ORF">J437_LFUL010781</name>
</gene>
<keyword evidence="7" id="KW-0539">Nucleus</keyword>
<feature type="compositionally biased region" description="Polar residues" evidence="9">
    <location>
        <begin position="168"/>
        <end position="177"/>
    </location>
</feature>
<dbReference type="Proteomes" id="UP000792457">
    <property type="component" value="Unassembled WGS sequence"/>
</dbReference>
<dbReference type="GO" id="GO:0008380">
    <property type="term" value="P:RNA splicing"/>
    <property type="evidence" value="ECO:0007669"/>
    <property type="project" value="UniProtKB-KW"/>
</dbReference>
<comment type="caution">
    <text evidence="11">The sequence shown here is derived from an EMBL/GenBank/DDBJ whole genome shotgun (WGS) entry which is preliminary data.</text>
</comment>
<proteinExistence type="inferred from homology"/>
<sequence length="301" mass="33885">MSYLEVSYPKKCYILPESPLSLQELKAFVNTYGGLDAEAYYFTHNGKLVRNNELIADGVIYAVPRLLGGKGGFGSMLRAIGAQIEKTTNREACRDLSGRRLRDINEEKRLKNWIAQQADREREAADKRRKKLERMVAEPKHEFEDKEYDKQRSELLEKVWDAVEQGVKASTSAGPSTSRKRSLPEPSVKTKKTRLWVDDIEDESVSSSCDSDESEAENTKSSKNIPKKETDKDKELKTKEASCSQSDAKEFPPKNDHSNIGSDKSSEEDNKLQGEVHPSEVNEKRIEDSPPIDGIKQASTG</sequence>
<dbReference type="EMBL" id="KZ308516">
    <property type="protein sequence ID" value="KAG8230860.1"/>
    <property type="molecule type" value="Genomic_DNA"/>
</dbReference>
<dbReference type="InterPro" id="IPR051421">
    <property type="entry name" value="RNA_Proc_DNA_Dmg_Regulator"/>
</dbReference>
<evidence type="ECO:0000313" key="11">
    <source>
        <dbReference type="EMBL" id="KAG8230860.1"/>
    </source>
</evidence>
<feature type="compositionally biased region" description="Basic and acidic residues" evidence="9">
    <location>
        <begin position="264"/>
        <end position="288"/>
    </location>
</feature>
<feature type="compositionally biased region" description="Acidic residues" evidence="9">
    <location>
        <begin position="198"/>
        <end position="216"/>
    </location>
</feature>
<evidence type="ECO:0000256" key="2">
    <source>
        <dbReference type="ARBA" id="ARBA00004496"/>
    </source>
</evidence>
<evidence type="ECO:0000259" key="10">
    <source>
        <dbReference type="Pfam" id="PF22782"/>
    </source>
</evidence>
<evidence type="ECO:0000256" key="3">
    <source>
        <dbReference type="ARBA" id="ARBA00008726"/>
    </source>
</evidence>
<dbReference type="Pfam" id="PF22782">
    <property type="entry name" value="SDE2"/>
    <property type="match status" value="1"/>
</dbReference>
<protein>
    <recommendedName>
        <fullName evidence="10">SDE2-like domain-containing protein</fullName>
    </recommendedName>
</protein>
<accession>A0A8K0K9I5</accession>
<feature type="region of interest" description="Disordered" evidence="9">
    <location>
        <begin position="167"/>
        <end position="301"/>
    </location>
</feature>
<keyword evidence="12" id="KW-1185">Reference proteome</keyword>
<name>A0A8K0K9I5_LADFU</name>
<organism evidence="11 12">
    <name type="scientific">Ladona fulva</name>
    <name type="common">Scarce chaser dragonfly</name>
    <name type="synonym">Libellula fulva</name>
    <dbReference type="NCBI Taxonomy" id="123851"/>
    <lineage>
        <taxon>Eukaryota</taxon>
        <taxon>Metazoa</taxon>
        <taxon>Ecdysozoa</taxon>
        <taxon>Arthropoda</taxon>
        <taxon>Hexapoda</taxon>
        <taxon>Insecta</taxon>
        <taxon>Pterygota</taxon>
        <taxon>Palaeoptera</taxon>
        <taxon>Odonata</taxon>
        <taxon>Epiprocta</taxon>
        <taxon>Anisoptera</taxon>
        <taxon>Libelluloidea</taxon>
        <taxon>Libellulidae</taxon>
        <taxon>Ladona</taxon>
    </lineage>
</organism>
<feature type="compositionally biased region" description="Basic and acidic residues" evidence="9">
    <location>
        <begin position="226"/>
        <end position="240"/>
    </location>
</feature>
<evidence type="ECO:0000256" key="6">
    <source>
        <dbReference type="ARBA" id="ARBA00023187"/>
    </source>
</evidence>
<dbReference type="GO" id="GO:0005737">
    <property type="term" value="C:cytoplasm"/>
    <property type="evidence" value="ECO:0007669"/>
    <property type="project" value="UniProtKB-SubCell"/>
</dbReference>
<comment type="subcellular location">
    <subcellularLocation>
        <location evidence="2">Cytoplasm</location>
    </subcellularLocation>
    <subcellularLocation>
        <location evidence="1">Nucleus</location>
    </subcellularLocation>
</comment>
<evidence type="ECO:0000256" key="5">
    <source>
        <dbReference type="ARBA" id="ARBA00022664"/>
    </source>
</evidence>
<dbReference type="PANTHER" id="PTHR12786">
    <property type="entry name" value="SPLICING FACTOR SF3A-RELATED"/>
    <property type="match status" value="1"/>
</dbReference>
<keyword evidence="4" id="KW-0963">Cytoplasm</keyword>
<feature type="compositionally biased region" description="Basic and acidic residues" evidence="9">
    <location>
        <begin position="247"/>
        <end position="257"/>
    </location>
</feature>
<evidence type="ECO:0000313" key="12">
    <source>
        <dbReference type="Proteomes" id="UP000792457"/>
    </source>
</evidence>
<keyword evidence="6" id="KW-0508">mRNA splicing</keyword>
<keyword evidence="5" id="KW-0507">mRNA processing</keyword>
<reference evidence="11" key="2">
    <citation type="submission" date="2017-10" db="EMBL/GenBank/DDBJ databases">
        <title>Ladona fulva Genome sequencing and assembly.</title>
        <authorList>
            <person name="Murali S."/>
            <person name="Richards S."/>
            <person name="Bandaranaike D."/>
            <person name="Bellair M."/>
            <person name="Blankenburg K."/>
            <person name="Chao H."/>
            <person name="Dinh H."/>
            <person name="Doddapaneni H."/>
            <person name="Dugan-Rocha S."/>
            <person name="Elkadiri S."/>
            <person name="Gnanaolivu R."/>
            <person name="Hernandez B."/>
            <person name="Skinner E."/>
            <person name="Javaid M."/>
            <person name="Lee S."/>
            <person name="Li M."/>
            <person name="Ming W."/>
            <person name="Munidasa M."/>
            <person name="Muniz J."/>
            <person name="Nguyen L."/>
            <person name="Hughes D."/>
            <person name="Osuji N."/>
            <person name="Pu L.-L."/>
            <person name="Puazo M."/>
            <person name="Qu C."/>
            <person name="Quiroz J."/>
            <person name="Raj R."/>
            <person name="Weissenberger G."/>
            <person name="Xin Y."/>
            <person name="Zou X."/>
            <person name="Han Y."/>
            <person name="Worley K."/>
            <person name="Muzny D."/>
            <person name="Gibbs R."/>
        </authorList>
    </citation>
    <scope>NUCLEOTIDE SEQUENCE</scope>
    <source>
        <strain evidence="11">Sampled in the wild</strain>
    </source>
</reference>
<dbReference type="PANTHER" id="PTHR12786:SF1">
    <property type="entry name" value="SPLICING REGULATOR SDE2"/>
    <property type="match status" value="1"/>
</dbReference>